<name>A0A1Z5JPF8_FISSO</name>
<evidence type="ECO:0000313" key="1">
    <source>
        <dbReference type="EMBL" id="GAX15849.1"/>
    </source>
</evidence>
<dbReference type="InParanoid" id="A0A1Z5JPF8"/>
<keyword evidence="2" id="KW-1185">Reference proteome</keyword>
<proteinExistence type="predicted"/>
<gene>
    <name evidence="1" type="ORF">FisN_2Lu440</name>
</gene>
<sequence length="110" mass="12535">MFTRKESRRRTFWLTWIIGVERTIRHRCGFSIHSLNTASATPSISDNAATTETPLKEAYSKRYAVTTESPRQKPTVWYEAELCHGLPKGIEPSAKTKLATNFTTIQFGTR</sequence>
<protein>
    <submittedName>
        <fullName evidence="1">Uncharacterized protein</fullName>
    </submittedName>
</protein>
<reference evidence="1 2" key="1">
    <citation type="journal article" date="2015" name="Plant Cell">
        <title>Oil accumulation by the oleaginous diatom Fistulifera solaris as revealed by the genome and transcriptome.</title>
        <authorList>
            <person name="Tanaka T."/>
            <person name="Maeda Y."/>
            <person name="Veluchamy A."/>
            <person name="Tanaka M."/>
            <person name="Abida H."/>
            <person name="Marechal E."/>
            <person name="Bowler C."/>
            <person name="Muto M."/>
            <person name="Sunaga Y."/>
            <person name="Tanaka M."/>
            <person name="Yoshino T."/>
            <person name="Taniguchi T."/>
            <person name="Fukuda Y."/>
            <person name="Nemoto M."/>
            <person name="Matsumoto M."/>
            <person name="Wong P.S."/>
            <person name="Aburatani S."/>
            <person name="Fujibuchi W."/>
        </authorList>
    </citation>
    <scope>NUCLEOTIDE SEQUENCE [LARGE SCALE GENOMIC DNA]</scope>
    <source>
        <strain evidence="1 2">JPCC DA0580</strain>
    </source>
</reference>
<evidence type="ECO:0000313" key="2">
    <source>
        <dbReference type="Proteomes" id="UP000198406"/>
    </source>
</evidence>
<dbReference type="AlphaFoldDB" id="A0A1Z5JPF8"/>
<organism evidence="1 2">
    <name type="scientific">Fistulifera solaris</name>
    <name type="common">Oleaginous diatom</name>
    <dbReference type="NCBI Taxonomy" id="1519565"/>
    <lineage>
        <taxon>Eukaryota</taxon>
        <taxon>Sar</taxon>
        <taxon>Stramenopiles</taxon>
        <taxon>Ochrophyta</taxon>
        <taxon>Bacillariophyta</taxon>
        <taxon>Bacillariophyceae</taxon>
        <taxon>Bacillariophycidae</taxon>
        <taxon>Naviculales</taxon>
        <taxon>Naviculaceae</taxon>
        <taxon>Fistulifera</taxon>
    </lineage>
</organism>
<accession>A0A1Z5JPF8</accession>
<comment type="caution">
    <text evidence="1">The sequence shown here is derived from an EMBL/GenBank/DDBJ whole genome shotgun (WGS) entry which is preliminary data.</text>
</comment>
<dbReference type="Proteomes" id="UP000198406">
    <property type="component" value="Unassembled WGS sequence"/>
</dbReference>
<dbReference type="EMBL" id="BDSP01000097">
    <property type="protein sequence ID" value="GAX15849.1"/>
    <property type="molecule type" value="Genomic_DNA"/>
</dbReference>